<dbReference type="AlphaFoldDB" id="A0A811YIN6"/>
<dbReference type="PANTHER" id="PTHR28625:SF1">
    <property type="entry name" value="PROTEIN PHOSPHATASE 1 REGULATORY SUBUNIT 35"/>
    <property type="match status" value="1"/>
</dbReference>
<protein>
    <submittedName>
        <fullName evidence="6">(raccoon dog) hypothetical protein</fullName>
    </submittedName>
</protein>
<accession>A0A811YIN6</accession>
<dbReference type="GO" id="GO:0019902">
    <property type="term" value="F:phosphatase binding"/>
    <property type="evidence" value="ECO:0007669"/>
    <property type="project" value="InterPro"/>
</dbReference>
<dbReference type="GO" id="GO:0045724">
    <property type="term" value="P:positive regulation of cilium assembly"/>
    <property type="evidence" value="ECO:0007669"/>
    <property type="project" value="TreeGrafter"/>
</dbReference>
<dbReference type="PANTHER" id="PTHR28625">
    <property type="entry name" value="PROTEIN PHOSPHATASE 1 REGULATORY SUBUNIT 35"/>
    <property type="match status" value="1"/>
</dbReference>
<evidence type="ECO:0000256" key="3">
    <source>
        <dbReference type="ARBA" id="ARBA00023212"/>
    </source>
</evidence>
<evidence type="ECO:0000256" key="2">
    <source>
        <dbReference type="ARBA" id="ARBA00022490"/>
    </source>
</evidence>
<feature type="domain" description="Protein phosphatase 1 regulatory subunit 35 C-terminal" evidence="5">
    <location>
        <begin position="136"/>
        <end position="200"/>
    </location>
</feature>
<dbReference type="GO" id="GO:1903724">
    <property type="term" value="P:positive regulation of centriole elongation"/>
    <property type="evidence" value="ECO:0007669"/>
    <property type="project" value="TreeGrafter"/>
</dbReference>
<keyword evidence="3" id="KW-0206">Cytoskeleton</keyword>
<dbReference type="InterPro" id="IPR029135">
    <property type="entry name" value="PPP1R35_C"/>
</dbReference>
<proteinExistence type="inferred from homology"/>
<dbReference type="Pfam" id="PF15503">
    <property type="entry name" value="PPP1R35_C"/>
    <property type="match status" value="1"/>
</dbReference>
<evidence type="ECO:0000256" key="1">
    <source>
        <dbReference type="ARBA" id="ARBA00004114"/>
    </source>
</evidence>
<gene>
    <name evidence="6" type="ORF">NYPRO_LOCUS7067</name>
</gene>
<evidence type="ECO:0000259" key="5">
    <source>
        <dbReference type="Pfam" id="PF15503"/>
    </source>
</evidence>
<evidence type="ECO:0000256" key="4">
    <source>
        <dbReference type="ARBA" id="ARBA00029452"/>
    </source>
</evidence>
<evidence type="ECO:0000313" key="6">
    <source>
        <dbReference type="EMBL" id="CAD7674272.1"/>
    </source>
</evidence>
<keyword evidence="2" id="KW-0963">Cytoplasm</keyword>
<keyword evidence="7" id="KW-1185">Reference proteome</keyword>
<reference evidence="6" key="1">
    <citation type="submission" date="2020-12" db="EMBL/GenBank/DDBJ databases">
        <authorList>
            <consortium name="Molecular Ecology Group"/>
        </authorList>
    </citation>
    <scope>NUCLEOTIDE SEQUENCE</scope>
    <source>
        <strain evidence="6">TBG_1078</strain>
    </source>
</reference>
<name>A0A811YIN6_NYCPR</name>
<organism evidence="6 7">
    <name type="scientific">Nyctereutes procyonoides</name>
    <name type="common">Raccoon dog</name>
    <name type="synonym">Canis procyonoides</name>
    <dbReference type="NCBI Taxonomy" id="34880"/>
    <lineage>
        <taxon>Eukaryota</taxon>
        <taxon>Metazoa</taxon>
        <taxon>Chordata</taxon>
        <taxon>Craniata</taxon>
        <taxon>Vertebrata</taxon>
        <taxon>Euteleostomi</taxon>
        <taxon>Mammalia</taxon>
        <taxon>Eutheria</taxon>
        <taxon>Laurasiatheria</taxon>
        <taxon>Carnivora</taxon>
        <taxon>Caniformia</taxon>
        <taxon>Canidae</taxon>
        <taxon>Nyctereutes</taxon>
    </lineage>
</organism>
<dbReference type="InterPro" id="IPR033590">
    <property type="entry name" value="PPP1R35"/>
</dbReference>
<sequence length="215" mass="23792">MVESAERQKADSSETGENLVNLACVGSGTMNGLGFPGPGPDISVPRPQSTGLFGRCHEDLAGHFSFYLLFQILVDGPKSWNGIPAGRRARERWGGVNLLTNPDLQLKILSDLGAHTKLVEQELRAKSIDRKLWQSNHSKRLFRDLVSLQVLEEQVLNAALREKLEPPGPGPDMTILCDPETLFYESPHLTLDSLPPLWLQLRPPLQRILSSCTGH</sequence>
<dbReference type="EMBL" id="CAJHUB010000672">
    <property type="protein sequence ID" value="CAD7674272.1"/>
    <property type="molecule type" value="Genomic_DNA"/>
</dbReference>
<comment type="similarity">
    <text evidence="4">Belongs to the PPP1R35 family.</text>
</comment>
<evidence type="ECO:0000313" key="7">
    <source>
        <dbReference type="Proteomes" id="UP000645828"/>
    </source>
</evidence>
<comment type="subcellular location">
    <subcellularLocation>
        <location evidence="1">Cytoplasm</location>
        <location evidence="1">Cytoskeleton</location>
        <location evidence="1">Microtubule organizing center</location>
        <location evidence="1">Centrosome</location>
        <location evidence="1">Centriole</location>
    </subcellularLocation>
</comment>
<dbReference type="GO" id="GO:0005814">
    <property type="term" value="C:centriole"/>
    <property type="evidence" value="ECO:0007669"/>
    <property type="project" value="UniProtKB-SubCell"/>
</dbReference>
<dbReference type="Proteomes" id="UP000645828">
    <property type="component" value="Unassembled WGS sequence"/>
</dbReference>
<comment type="caution">
    <text evidence="6">The sequence shown here is derived from an EMBL/GenBank/DDBJ whole genome shotgun (WGS) entry which is preliminary data.</text>
</comment>